<dbReference type="PANTHER" id="PTHR34126:SF1">
    <property type="entry name" value="PEROXISOME BIOGENESIS PROTEIN 22"/>
    <property type="match status" value="1"/>
</dbReference>
<feature type="region of interest" description="Disordered" evidence="1">
    <location>
        <begin position="61"/>
        <end position="101"/>
    </location>
</feature>
<dbReference type="EMBL" id="JBBWWQ010000012">
    <property type="protein sequence ID" value="KAK8934917.1"/>
    <property type="molecule type" value="Genomic_DNA"/>
</dbReference>
<protein>
    <submittedName>
        <fullName evidence="2">Peroxisome biogenesis protein 22</fullName>
    </submittedName>
</protein>
<comment type="caution">
    <text evidence="2">The sequence shown here is derived from an EMBL/GenBank/DDBJ whole genome shotgun (WGS) entry which is preliminary data.</text>
</comment>
<evidence type="ECO:0000256" key="1">
    <source>
        <dbReference type="SAM" id="MobiDB-lite"/>
    </source>
</evidence>
<dbReference type="AlphaFoldDB" id="A0AAP0BD42"/>
<evidence type="ECO:0000313" key="3">
    <source>
        <dbReference type="Proteomes" id="UP001418222"/>
    </source>
</evidence>
<sequence length="272" mass="29841">MSDLVEDDAVSFLRRAVVKQLNKFTDVVLQLLNHKRAGSVGAIAGLAIAVVFTWKFLKSPPGRERRNPPKRRGFPPANGDFSGGAASAAQDSSAAPSWGDSDAIQENGSPYELSLGQIVRRKLGGCRKMTCQLLCVILEEKSPEELQKHATVRPSVVEVLLEIAKCCDFYLMERVLDDESEERVLSAMESAGLFVSGGLTRDKVLFCSTENGRISFVRQIEADWHVDSNLDIVSQLARFIRCQLYISSDDLGQIASNVITAASLEQHLSQLS</sequence>
<name>A0AAP0BD42_9ASPA</name>
<dbReference type="PANTHER" id="PTHR34126">
    <property type="entry name" value="PEROXISOME BIOGENESIS PROTEIN 22"/>
    <property type="match status" value="1"/>
</dbReference>
<reference evidence="2 3" key="1">
    <citation type="journal article" date="2022" name="Nat. Plants">
        <title>Genomes of leafy and leafless Platanthera orchids illuminate the evolution of mycoheterotrophy.</title>
        <authorList>
            <person name="Li M.H."/>
            <person name="Liu K.W."/>
            <person name="Li Z."/>
            <person name="Lu H.C."/>
            <person name="Ye Q.L."/>
            <person name="Zhang D."/>
            <person name="Wang J.Y."/>
            <person name="Li Y.F."/>
            <person name="Zhong Z.M."/>
            <person name="Liu X."/>
            <person name="Yu X."/>
            <person name="Liu D.K."/>
            <person name="Tu X.D."/>
            <person name="Liu B."/>
            <person name="Hao Y."/>
            <person name="Liao X.Y."/>
            <person name="Jiang Y.T."/>
            <person name="Sun W.H."/>
            <person name="Chen J."/>
            <person name="Chen Y.Q."/>
            <person name="Ai Y."/>
            <person name="Zhai J.W."/>
            <person name="Wu S.S."/>
            <person name="Zhou Z."/>
            <person name="Hsiao Y.Y."/>
            <person name="Wu W.L."/>
            <person name="Chen Y.Y."/>
            <person name="Lin Y.F."/>
            <person name="Hsu J.L."/>
            <person name="Li C.Y."/>
            <person name="Wang Z.W."/>
            <person name="Zhao X."/>
            <person name="Zhong W.Y."/>
            <person name="Ma X.K."/>
            <person name="Ma L."/>
            <person name="Huang J."/>
            <person name="Chen G.Z."/>
            <person name="Huang M.Z."/>
            <person name="Huang L."/>
            <person name="Peng D.H."/>
            <person name="Luo Y.B."/>
            <person name="Zou S.Q."/>
            <person name="Chen S.P."/>
            <person name="Lan S."/>
            <person name="Tsai W.C."/>
            <person name="Van de Peer Y."/>
            <person name="Liu Z.J."/>
        </authorList>
    </citation>
    <scope>NUCLEOTIDE SEQUENCE [LARGE SCALE GENOMIC DNA]</scope>
    <source>
        <strain evidence="2">Lor287</strain>
    </source>
</reference>
<evidence type="ECO:0000313" key="2">
    <source>
        <dbReference type="EMBL" id="KAK8934917.1"/>
    </source>
</evidence>
<dbReference type="GO" id="GO:0007031">
    <property type="term" value="P:peroxisome organization"/>
    <property type="evidence" value="ECO:0007669"/>
    <property type="project" value="InterPro"/>
</dbReference>
<accession>A0AAP0BD42</accession>
<proteinExistence type="predicted"/>
<dbReference type="Proteomes" id="UP001418222">
    <property type="component" value="Unassembled WGS sequence"/>
</dbReference>
<gene>
    <name evidence="2" type="primary">PEX22</name>
    <name evidence="2" type="ORF">KSP39_PZI014857</name>
</gene>
<feature type="compositionally biased region" description="Low complexity" evidence="1">
    <location>
        <begin position="77"/>
        <end position="97"/>
    </location>
</feature>
<keyword evidence="3" id="KW-1185">Reference proteome</keyword>
<dbReference type="InterPro" id="IPR037485">
    <property type="entry name" value="PEX22"/>
</dbReference>
<dbReference type="Pfam" id="PF22978">
    <property type="entry name" value="HAD_Pex22"/>
    <property type="match status" value="1"/>
</dbReference>
<organism evidence="2 3">
    <name type="scientific">Platanthera zijinensis</name>
    <dbReference type="NCBI Taxonomy" id="2320716"/>
    <lineage>
        <taxon>Eukaryota</taxon>
        <taxon>Viridiplantae</taxon>
        <taxon>Streptophyta</taxon>
        <taxon>Embryophyta</taxon>
        <taxon>Tracheophyta</taxon>
        <taxon>Spermatophyta</taxon>
        <taxon>Magnoliopsida</taxon>
        <taxon>Liliopsida</taxon>
        <taxon>Asparagales</taxon>
        <taxon>Orchidaceae</taxon>
        <taxon>Orchidoideae</taxon>
        <taxon>Orchideae</taxon>
        <taxon>Orchidinae</taxon>
        <taxon>Platanthera</taxon>
    </lineage>
</organism>